<protein>
    <recommendedName>
        <fullName evidence="4">Glycosyltransferase 2-like domain-containing protein</fullName>
    </recommendedName>
</protein>
<dbReference type="PANTHER" id="PTHR43179">
    <property type="entry name" value="RHAMNOSYLTRANSFERASE WBBL"/>
    <property type="match status" value="1"/>
</dbReference>
<dbReference type="GO" id="GO:0016757">
    <property type="term" value="F:glycosyltransferase activity"/>
    <property type="evidence" value="ECO:0007669"/>
    <property type="project" value="UniProtKB-KW"/>
</dbReference>
<evidence type="ECO:0000313" key="6">
    <source>
        <dbReference type="Proteomes" id="UP000290875"/>
    </source>
</evidence>
<dbReference type="Proteomes" id="UP000290875">
    <property type="component" value="Unassembled WGS sequence"/>
</dbReference>
<gene>
    <name evidence="5" type="ORF">DM877_23035</name>
</gene>
<dbReference type="EMBL" id="QJSL01000029">
    <property type="protein sequence ID" value="RXW26650.1"/>
    <property type="molecule type" value="Genomic_DNA"/>
</dbReference>
<dbReference type="SUPFAM" id="SSF53448">
    <property type="entry name" value="Nucleotide-diphospho-sugar transferases"/>
    <property type="match status" value="1"/>
</dbReference>
<keyword evidence="3" id="KW-0808">Transferase</keyword>
<feature type="domain" description="Glycosyltransferase 2-like" evidence="4">
    <location>
        <begin position="5"/>
        <end position="105"/>
    </location>
</feature>
<organism evidence="5 6">
    <name type="scientific">Enterobacter cloacae</name>
    <dbReference type="NCBI Taxonomy" id="550"/>
    <lineage>
        <taxon>Bacteria</taxon>
        <taxon>Pseudomonadati</taxon>
        <taxon>Pseudomonadota</taxon>
        <taxon>Gammaproteobacteria</taxon>
        <taxon>Enterobacterales</taxon>
        <taxon>Enterobacteriaceae</taxon>
        <taxon>Enterobacter</taxon>
        <taxon>Enterobacter cloacae complex</taxon>
    </lineage>
</organism>
<dbReference type="InterPro" id="IPR029044">
    <property type="entry name" value="Nucleotide-diphossugar_trans"/>
</dbReference>
<evidence type="ECO:0000313" key="5">
    <source>
        <dbReference type="EMBL" id="RXW26650.1"/>
    </source>
</evidence>
<sequence>MLTGIVIVTYNSNVDRLKLILNSLVEDGIKYFVSDNSTSIDKKEAIHQLCSDCDAQFIDMKGNVGIAKAQNAGIQSAIDFGCDDLLLLDDDSLPASNMLVELIKTRSLYFDIYGKLPVICADAIAEDGRCLSQVGKKLLELEDVYVYRDIISSGTLVSKEIFEVVGLHEERLFIDCVDYEWGWRAANLGVDIILCKQAVLNHRLGSGRVKAINAGYGSPVRHYYQYRNILYMMGRNYVPSTWKLSQLIKLIVKPVVIVIFFDKKNLRLKYALKGFLDFIKKRYGSIDYHK</sequence>
<dbReference type="Pfam" id="PF00535">
    <property type="entry name" value="Glycos_transf_2"/>
    <property type="match status" value="1"/>
</dbReference>
<comment type="caution">
    <text evidence="5">The sequence shown here is derived from an EMBL/GenBank/DDBJ whole genome shotgun (WGS) entry which is preliminary data.</text>
</comment>
<keyword evidence="2" id="KW-0328">Glycosyltransferase</keyword>
<comment type="similarity">
    <text evidence="1">Belongs to the glycosyltransferase 2 family.</text>
</comment>
<dbReference type="Gene3D" id="3.90.550.10">
    <property type="entry name" value="Spore Coat Polysaccharide Biosynthesis Protein SpsA, Chain A"/>
    <property type="match status" value="1"/>
</dbReference>
<evidence type="ECO:0000259" key="4">
    <source>
        <dbReference type="Pfam" id="PF00535"/>
    </source>
</evidence>
<evidence type="ECO:0000256" key="3">
    <source>
        <dbReference type="ARBA" id="ARBA00022679"/>
    </source>
</evidence>
<dbReference type="InterPro" id="IPR001173">
    <property type="entry name" value="Glyco_trans_2-like"/>
</dbReference>
<dbReference type="RefSeq" id="WP_129325229.1">
    <property type="nucleotide sequence ID" value="NZ_QJSL01000029.1"/>
</dbReference>
<proteinExistence type="inferred from homology"/>
<evidence type="ECO:0000256" key="2">
    <source>
        <dbReference type="ARBA" id="ARBA00022676"/>
    </source>
</evidence>
<accession>A0A4Q2E0R8</accession>
<dbReference type="PANTHER" id="PTHR43179:SF12">
    <property type="entry name" value="GALACTOFURANOSYLTRANSFERASE GLFT2"/>
    <property type="match status" value="1"/>
</dbReference>
<dbReference type="AlphaFoldDB" id="A0A4Q2E0R8"/>
<reference evidence="5 6" key="1">
    <citation type="submission" date="2018-06" db="EMBL/GenBank/DDBJ databases">
        <title>Carbapenemase-producing Enterobacteriaceae present in wastewater treatment plant effluent and nearby surface waters in the US.</title>
        <authorList>
            <person name="Mathys D.A."/>
            <person name="Mollenkopf D.F."/>
            <person name="Feicht S.M."/>
            <person name="Adams R.J."/>
            <person name="Albers A.L."/>
            <person name="Grooters S.V."/>
            <person name="Stuever D.M."/>
            <person name="Daniels J.B."/>
            <person name="Wittum T.E."/>
        </authorList>
    </citation>
    <scope>NUCLEOTIDE SEQUENCE [LARGE SCALE GENOMIC DNA]</scope>
    <source>
        <strain evidence="5 6">GEO_4_Eff_A</strain>
    </source>
</reference>
<name>A0A4Q2E0R8_ENTCL</name>
<evidence type="ECO:0000256" key="1">
    <source>
        <dbReference type="ARBA" id="ARBA00006739"/>
    </source>
</evidence>